<feature type="compositionally biased region" description="Polar residues" evidence="1">
    <location>
        <begin position="68"/>
        <end position="81"/>
    </location>
</feature>
<dbReference type="AlphaFoldDB" id="A0A5J4UDU5"/>
<gene>
    <name evidence="2" type="ORF">EZS28_036103</name>
</gene>
<organism evidence="2 3">
    <name type="scientific">Streblomastix strix</name>
    <dbReference type="NCBI Taxonomy" id="222440"/>
    <lineage>
        <taxon>Eukaryota</taxon>
        <taxon>Metamonada</taxon>
        <taxon>Preaxostyla</taxon>
        <taxon>Oxymonadida</taxon>
        <taxon>Streblomastigidae</taxon>
        <taxon>Streblomastix</taxon>
    </lineage>
</organism>
<proteinExistence type="predicted"/>
<feature type="non-terminal residue" evidence="2">
    <location>
        <position position="1"/>
    </location>
</feature>
<evidence type="ECO:0000256" key="1">
    <source>
        <dbReference type="SAM" id="MobiDB-lite"/>
    </source>
</evidence>
<comment type="caution">
    <text evidence="2">The sequence shown here is derived from an EMBL/GenBank/DDBJ whole genome shotgun (WGS) entry which is preliminary data.</text>
</comment>
<sequence length="199" mass="23382">TSQQAPEGTIPLSQIEYKTKLACLDDKHRLSEKESIREQKEPIQQELLYELKIIDKSVKRKKSPRYVQFSSSSRDGNTQSKLKVPGQKRGKNGRVDGTINLSTQFYLLKLFIGGSDFNFGSTMDIDMKQMIERVESSQLRFQIGQDSLEELSNFLSMDKESRFRDTTFMQWELWQNSLTKMILELTNYYLQTRDFYFQK</sequence>
<name>A0A5J4UDU5_9EUKA</name>
<evidence type="ECO:0000313" key="3">
    <source>
        <dbReference type="Proteomes" id="UP000324800"/>
    </source>
</evidence>
<reference evidence="2 3" key="1">
    <citation type="submission" date="2019-03" db="EMBL/GenBank/DDBJ databases">
        <title>Single cell metagenomics reveals metabolic interactions within the superorganism composed of flagellate Streblomastix strix and complex community of Bacteroidetes bacteria on its surface.</title>
        <authorList>
            <person name="Treitli S.C."/>
            <person name="Kolisko M."/>
            <person name="Husnik F."/>
            <person name="Keeling P."/>
            <person name="Hampl V."/>
        </authorList>
    </citation>
    <scope>NUCLEOTIDE SEQUENCE [LARGE SCALE GENOMIC DNA]</scope>
    <source>
        <strain evidence="2">ST1C</strain>
    </source>
</reference>
<accession>A0A5J4UDU5</accession>
<dbReference type="Proteomes" id="UP000324800">
    <property type="component" value="Unassembled WGS sequence"/>
</dbReference>
<protein>
    <submittedName>
        <fullName evidence="2">Uncharacterized protein</fullName>
    </submittedName>
</protein>
<evidence type="ECO:0000313" key="2">
    <source>
        <dbReference type="EMBL" id="KAA6368370.1"/>
    </source>
</evidence>
<dbReference type="EMBL" id="SNRW01017417">
    <property type="protein sequence ID" value="KAA6368370.1"/>
    <property type="molecule type" value="Genomic_DNA"/>
</dbReference>
<feature type="region of interest" description="Disordered" evidence="1">
    <location>
        <begin position="65"/>
        <end position="93"/>
    </location>
</feature>